<feature type="coiled-coil region" evidence="1">
    <location>
        <begin position="333"/>
        <end position="360"/>
    </location>
</feature>
<feature type="region of interest" description="Disordered" evidence="2">
    <location>
        <begin position="379"/>
        <end position="425"/>
    </location>
</feature>
<name>A0A2C9LEC9_BIOGL</name>
<evidence type="ECO:0000313" key="3">
    <source>
        <dbReference type="EnsemblMetazoa" id="BGLB030007-PA"/>
    </source>
</evidence>
<evidence type="ECO:0000256" key="1">
    <source>
        <dbReference type="SAM" id="Coils"/>
    </source>
</evidence>
<feature type="compositionally biased region" description="Low complexity" evidence="2">
    <location>
        <begin position="869"/>
        <end position="880"/>
    </location>
</feature>
<feature type="region of interest" description="Disordered" evidence="2">
    <location>
        <begin position="1041"/>
        <end position="1153"/>
    </location>
</feature>
<feature type="region of interest" description="Disordered" evidence="2">
    <location>
        <begin position="462"/>
        <end position="491"/>
    </location>
</feature>
<feature type="compositionally biased region" description="Polar residues" evidence="2">
    <location>
        <begin position="881"/>
        <end position="892"/>
    </location>
</feature>
<feature type="compositionally biased region" description="Low complexity" evidence="2">
    <location>
        <begin position="1140"/>
        <end position="1152"/>
    </location>
</feature>
<feature type="region of interest" description="Disordered" evidence="2">
    <location>
        <begin position="1243"/>
        <end position="1288"/>
    </location>
</feature>
<feature type="compositionally biased region" description="Polar residues" evidence="2">
    <location>
        <begin position="462"/>
        <end position="474"/>
    </location>
</feature>
<feature type="region of interest" description="Disordered" evidence="2">
    <location>
        <begin position="989"/>
        <end position="1022"/>
    </location>
</feature>
<feature type="region of interest" description="Disordered" evidence="2">
    <location>
        <begin position="863"/>
        <end position="892"/>
    </location>
</feature>
<feature type="compositionally biased region" description="Polar residues" evidence="2">
    <location>
        <begin position="826"/>
        <end position="847"/>
    </location>
</feature>
<dbReference type="KEGG" id="bgt:106080252"/>
<feature type="region of interest" description="Disordered" evidence="2">
    <location>
        <begin position="525"/>
        <end position="554"/>
    </location>
</feature>
<dbReference type="STRING" id="6526.A0A2C9LEC9"/>
<dbReference type="Proteomes" id="UP000076420">
    <property type="component" value="Unassembled WGS sequence"/>
</dbReference>
<feature type="compositionally biased region" description="Polar residues" evidence="2">
    <location>
        <begin position="1047"/>
        <end position="1129"/>
    </location>
</feature>
<feature type="compositionally biased region" description="Polar residues" evidence="2">
    <location>
        <begin position="400"/>
        <end position="419"/>
    </location>
</feature>
<keyword evidence="1" id="KW-0175">Coiled coil</keyword>
<protein>
    <submittedName>
        <fullName evidence="3">Uncharacterized protein</fullName>
    </submittedName>
</protein>
<accession>A0A2C9LEC9</accession>
<dbReference type="VEuPathDB" id="VectorBase:BGLB030007"/>
<feature type="coiled-coil region" evidence="1">
    <location>
        <begin position="748"/>
        <end position="811"/>
    </location>
</feature>
<sequence>MKISKKAKTLFADAESQVEIIDNEDKKLREKHLEILALAHEIMARSKSRAESNDSLDPGLIEEWNRDGGSMPIPNFVHPSSSEKSMTLAASEEVRSSNISESHIKSISSYDELYKELRQYENGGELSYRREETVIHFPAVLLKSNRSALLISYGPVVQQPQSDTLPPNNDSTLRITPGARASTWGELDFKRDEKIQEYGSFIQPLRTLESGASISIASKGSYNSSNCGAQQNPPSSPYMENVPLPEISSTPRFEVKGTSENESIENRDQSHLRVITDGAQNGSGSNGLIGHGGYVSHSLTNTESFDDTSPYDRERSPLSRHYYSDPRFLSISNDQILNEIEKLKSEHSKMMNLLERSRQKKYTKQKVLAESLKGSPSFFLESDSSGGDSPVTVIPRNGSLPGSTGVSPYTDTITSQSPPQILDRGMGSTVEDFNRVRPIGVKDGYANTETGHSFIKQNVIKSSERTSTVSTNTDSETKELYSKSVDSSSQTSNVKVVDKCTGGKQTKMSSGYQSEDVVAGDSNTSFIQGPRGFMPTTKKSQPHGEESNPNTTDLHIQDIGKYKGQQSDQILDTSRDITINDDSSSTNSRASTLSPLTLQTIWDDDSDSAFSVSSLNTGRPMVSTGVEVSVDNLDDYTQTDFVRLVNGSTDSIVDSVDQMNSSQSSDKDSMSTLHRQLDQLHKERIEIIELMSLNYLPTSLTIELLEAKLNYCIGQTDYLLSNLEDAWSREEMKPKQSKTLIKVTKEYLEEYKTQLNRSKKDIESCLETHDRKKGGVRGRRKTKGTDLGSMRRRAEIEAFKLERLREQYRHEREKVKNPLKHHLSGSVESLSPNSSLDGHSNKSMTPTQRREYLVSLRREIVNHSTRGHSLSPHSSQSSASGRTLRSTSCSPTRTDSLVYHVPDLRLRRSFPSSDGRYHHCTTGEETTLGESLKNLSTDLRTNVMASYSSQHLHPDRLIEESNEIRRQNQIQIEKAQEVLRELDERRQRTHRSQTEAKHQRLYLPPQAHSTSEHKLSAVKKSHLSNSSKFMEYARDYLVRGQHRHHTSPTQNMSGLNQSPSRYTHMTSHHGLSQSPSRISHMTSQYGLSLSPSRYTHMTSHHGLSQSPSRISHMTSHHGLSQSPSRISHMTSHHECPHGHSSISSGSWSLNSSVNQQPSMNSSFYCPHDSSSSSYSSSLSPSRPQARLSKSFAACPHSSSPLSATSTLYRSWSANSATSTSCPHEPSIHFQPLIANYSSAAETNNKMSPYSSPSNTQGSSLSMTKTDPIKSQTVAKTSEAAVSGGVTVP</sequence>
<organism evidence="3 4">
    <name type="scientific">Biomphalaria glabrata</name>
    <name type="common">Bloodfluke planorb</name>
    <name type="synonym">Freshwater snail</name>
    <dbReference type="NCBI Taxonomy" id="6526"/>
    <lineage>
        <taxon>Eukaryota</taxon>
        <taxon>Metazoa</taxon>
        <taxon>Spiralia</taxon>
        <taxon>Lophotrochozoa</taxon>
        <taxon>Mollusca</taxon>
        <taxon>Gastropoda</taxon>
        <taxon>Heterobranchia</taxon>
        <taxon>Euthyneura</taxon>
        <taxon>Panpulmonata</taxon>
        <taxon>Hygrophila</taxon>
        <taxon>Lymnaeoidea</taxon>
        <taxon>Planorbidae</taxon>
        <taxon>Biomphalaria</taxon>
    </lineage>
</organism>
<feature type="compositionally biased region" description="Polar residues" evidence="2">
    <location>
        <begin position="1243"/>
        <end position="1275"/>
    </location>
</feature>
<feature type="compositionally biased region" description="Basic and acidic residues" evidence="2">
    <location>
        <begin position="989"/>
        <end position="998"/>
    </location>
</feature>
<evidence type="ECO:0000256" key="2">
    <source>
        <dbReference type="SAM" id="MobiDB-lite"/>
    </source>
</evidence>
<reference evidence="3" key="1">
    <citation type="submission" date="2020-05" db="UniProtKB">
        <authorList>
            <consortium name="EnsemblMetazoa"/>
        </authorList>
    </citation>
    <scope>IDENTIFICATION</scope>
    <source>
        <strain evidence="3">BB02</strain>
    </source>
</reference>
<dbReference type="VEuPathDB" id="VectorBase:BGLAX_033006"/>
<gene>
    <name evidence="3" type="primary">106080252</name>
</gene>
<feature type="region of interest" description="Disordered" evidence="2">
    <location>
        <begin position="811"/>
        <end position="848"/>
    </location>
</feature>
<proteinExistence type="predicted"/>
<dbReference type="EnsemblMetazoa" id="BGLB030007-RA">
    <property type="protein sequence ID" value="BGLB030007-PA"/>
    <property type="gene ID" value="BGLB030007"/>
</dbReference>
<evidence type="ECO:0000313" key="4">
    <source>
        <dbReference type="Proteomes" id="UP000076420"/>
    </source>
</evidence>